<dbReference type="AlphaFoldDB" id="A0A4Q1CLZ2"/>
<dbReference type="SUPFAM" id="SSF158446">
    <property type="entry name" value="IVS-encoded protein-like"/>
    <property type="match status" value="1"/>
</dbReference>
<reference evidence="1 2" key="1">
    <citation type="submission" date="2019-01" db="EMBL/GenBank/DDBJ databases">
        <title>Lacibacter sp. strain TTM-7.</title>
        <authorList>
            <person name="Chen W.-M."/>
        </authorList>
    </citation>
    <scope>NUCLEOTIDE SEQUENCE [LARGE SCALE GENOMIC DNA]</scope>
    <source>
        <strain evidence="1 2">TTM-7</strain>
    </source>
</reference>
<evidence type="ECO:0000313" key="2">
    <source>
        <dbReference type="Proteomes" id="UP000290204"/>
    </source>
</evidence>
<dbReference type="Gene3D" id="1.20.1440.60">
    <property type="entry name" value="23S rRNA-intervening sequence"/>
    <property type="match status" value="1"/>
</dbReference>
<dbReference type="EMBL" id="SDHW01000001">
    <property type="protein sequence ID" value="RXK62057.1"/>
    <property type="molecule type" value="Genomic_DNA"/>
</dbReference>
<dbReference type="PANTHER" id="PTHR38471:SF2">
    <property type="entry name" value="FOUR HELIX BUNDLE PROTEIN"/>
    <property type="match status" value="1"/>
</dbReference>
<dbReference type="OrthoDB" id="285993at2"/>
<keyword evidence="2" id="KW-1185">Reference proteome</keyword>
<accession>A0A4Q1CLZ2</accession>
<name>A0A4Q1CLZ2_9BACT</name>
<dbReference type="PANTHER" id="PTHR38471">
    <property type="entry name" value="FOUR HELIX BUNDLE PROTEIN"/>
    <property type="match status" value="1"/>
</dbReference>
<sequence length="118" mass="13686">MKENILKTKSFDFAVRIVKLYQFLKKEHNEFTLSQQIVRSGTSIGALIREAEHGESLKDFIHKLTIGLKEANESKYWLDLLFATDFINKKMYDSINKDCEELLKLLTASVKTSKSRLN</sequence>
<comment type="caution">
    <text evidence="1">The sequence shown here is derived from an EMBL/GenBank/DDBJ whole genome shotgun (WGS) entry which is preliminary data.</text>
</comment>
<dbReference type="InterPro" id="IPR012657">
    <property type="entry name" value="23S_rRNA-intervening_sequence"/>
</dbReference>
<dbReference type="Pfam" id="PF05635">
    <property type="entry name" value="23S_rRNA_IVP"/>
    <property type="match status" value="1"/>
</dbReference>
<gene>
    <name evidence="1" type="ORF">ESA94_03335</name>
</gene>
<evidence type="ECO:0000313" key="1">
    <source>
        <dbReference type="EMBL" id="RXK62057.1"/>
    </source>
</evidence>
<dbReference type="InterPro" id="IPR036583">
    <property type="entry name" value="23S_rRNA_IVS_sf"/>
</dbReference>
<proteinExistence type="predicted"/>
<dbReference type="Proteomes" id="UP000290204">
    <property type="component" value="Unassembled WGS sequence"/>
</dbReference>
<organism evidence="1 2">
    <name type="scientific">Lacibacter luteus</name>
    <dbReference type="NCBI Taxonomy" id="2508719"/>
    <lineage>
        <taxon>Bacteria</taxon>
        <taxon>Pseudomonadati</taxon>
        <taxon>Bacteroidota</taxon>
        <taxon>Chitinophagia</taxon>
        <taxon>Chitinophagales</taxon>
        <taxon>Chitinophagaceae</taxon>
        <taxon>Lacibacter</taxon>
    </lineage>
</organism>
<protein>
    <submittedName>
        <fullName evidence="1">Four helix bundle protein</fullName>
    </submittedName>
</protein>
<dbReference type="RefSeq" id="WP_129129429.1">
    <property type="nucleotide sequence ID" value="NZ_SDHW01000001.1"/>
</dbReference>
<dbReference type="NCBIfam" id="TIGR02436">
    <property type="entry name" value="four helix bundle protein"/>
    <property type="match status" value="1"/>
</dbReference>
<dbReference type="PIRSF" id="PIRSF035652">
    <property type="entry name" value="CHP02436"/>
    <property type="match status" value="1"/>
</dbReference>